<evidence type="ECO:0000313" key="3">
    <source>
        <dbReference type="EMBL" id="KAF2271098.1"/>
    </source>
</evidence>
<evidence type="ECO:0008006" key="5">
    <source>
        <dbReference type="Google" id="ProtNLM"/>
    </source>
</evidence>
<gene>
    <name evidence="3" type="ORF">CC78DRAFT_528035</name>
</gene>
<dbReference type="PANTHER" id="PTHR37451:SF4">
    <property type="entry name" value="MARVEL DOMAIN-CONTAINING PROTEIN"/>
    <property type="match status" value="1"/>
</dbReference>
<feature type="transmembrane region" description="Helical" evidence="2">
    <location>
        <begin position="20"/>
        <end position="41"/>
    </location>
</feature>
<proteinExistence type="predicted"/>
<sequence>MADAATARASVLPVPRWTLILHGVEIFLAVLILALSAYGVHWIAYDYLIFALVVCICTFGVCIYIFLSSLTFYHLYNAWVVLGLHIWMVIFWIVDLGLIADLARLWATANSLFDSYSSDYYDLGDWGFRKRELSFYDLNWTSTSYDGFSYKAFYGCLAAGAFFAAVEFVLWVVGLIIVSIYIHKRRVDGAAGAPPAYANNGGQAVVMENKPQHQFQQQPVSGAPNPQPQYAQPVYVQQPQQPQQAYNQQFTGAYQDPVNRDATVSPVSQATYQNTTELATPQHTGGHNPGYNPNASELSSYR</sequence>
<comment type="caution">
    <text evidence="3">The sequence shown here is derived from an EMBL/GenBank/DDBJ whole genome shotgun (WGS) entry which is preliminary data.</text>
</comment>
<reference evidence="4" key="1">
    <citation type="journal article" date="2020" name="Stud. Mycol.">
        <title>101 Dothideomycetes genomes: A test case for predicting lifestyles and emergence of pathogens.</title>
        <authorList>
            <person name="Haridas S."/>
            <person name="Albert R."/>
            <person name="Binder M."/>
            <person name="Bloem J."/>
            <person name="LaButti K."/>
            <person name="Salamov A."/>
            <person name="Andreopoulos B."/>
            <person name="Baker S."/>
            <person name="Barry K."/>
            <person name="Bills G."/>
            <person name="Bluhm B."/>
            <person name="Cannon C."/>
            <person name="Castanera R."/>
            <person name="Culley D."/>
            <person name="Daum C."/>
            <person name="Ezra D."/>
            <person name="Gonzalez J."/>
            <person name="Henrissat B."/>
            <person name="Kuo A."/>
            <person name="Liang C."/>
            <person name="Lipzen A."/>
            <person name="Lutzoni F."/>
            <person name="Magnuson J."/>
            <person name="Mondo S."/>
            <person name="Nolan M."/>
            <person name="Ohm R."/>
            <person name="Pangilinan J."/>
            <person name="Park H.-J."/>
            <person name="Ramirez L."/>
            <person name="Alfaro M."/>
            <person name="Sun H."/>
            <person name="Tritt A."/>
            <person name="Yoshinaga Y."/>
            <person name="Zwiers L.-H."/>
            <person name="Turgeon B."/>
            <person name="Goodwin S."/>
            <person name="Spatafora J."/>
            <person name="Crous P."/>
            <person name="Grigoriev I."/>
        </authorList>
    </citation>
    <scope>NUCLEOTIDE SEQUENCE [LARGE SCALE GENOMIC DNA]</scope>
    <source>
        <strain evidence="4">CBS 304.66</strain>
    </source>
</reference>
<keyword evidence="2" id="KW-1133">Transmembrane helix</keyword>
<evidence type="ECO:0000256" key="2">
    <source>
        <dbReference type="SAM" id="Phobius"/>
    </source>
</evidence>
<dbReference type="PANTHER" id="PTHR37451">
    <property type="entry name" value="MARVEL DOMAIN"/>
    <property type="match status" value="1"/>
</dbReference>
<keyword evidence="2" id="KW-0812">Transmembrane</keyword>
<feature type="compositionally biased region" description="Polar residues" evidence="1">
    <location>
        <begin position="265"/>
        <end position="302"/>
    </location>
</feature>
<name>A0A9P4NDA6_9PLEO</name>
<evidence type="ECO:0000313" key="4">
    <source>
        <dbReference type="Proteomes" id="UP000800093"/>
    </source>
</evidence>
<feature type="region of interest" description="Disordered" evidence="1">
    <location>
        <begin position="211"/>
        <end position="230"/>
    </location>
</feature>
<feature type="transmembrane region" description="Helical" evidence="2">
    <location>
        <begin position="79"/>
        <end position="100"/>
    </location>
</feature>
<protein>
    <recommendedName>
        <fullName evidence="5">MARVEL domain-containing protein</fullName>
    </recommendedName>
</protein>
<accession>A0A9P4NDA6</accession>
<dbReference type="EMBL" id="ML986578">
    <property type="protein sequence ID" value="KAF2271098.1"/>
    <property type="molecule type" value="Genomic_DNA"/>
</dbReference>
<keyword evidence="2" id="KW-0472">Membrane</keyword>
<dbReference type="AlphaFoldDB" id="A0A9P4NDA6"/>
<evidence type="ECO:0000256" key="1">
    <source>
        <dbReference type="SAM" id="MobiDB-lite"/>
    </source>
</evidence>
<dbReference type="OrthoDB" id="5325022at2759"/>
<feature type="transmembrane region" description="Helical" evidence="2">
    <location>
        <begin position="47"/>
        <end position="67"/>
    </location>
</feature>
<dbReference type="Proteomes" id="UP000800093">
    <property type="component" value="Unassembled WGS sequence"/>
</dbReference>
<organism evidence="3 4">
    <name type="scientific">Lojkania enalia</name>
    <dbReference type="NCBI Taxonomy" id="147567"/>
    <lineage>
        <taxon>Eukaryota</taxon>
        <taxon>Fungi</taxon>
        <taxon>Dikarya</taxon>
        <taxon>Ascomycota</taxon>
        <taxon>Pezizomycotina</taxon>
        <taxon>Dothideomycetes</taxon>
        <taxon>Pleosporomycetidae</taxon>
        <taxon>Pleosporales</taxon>
        <taxon>Pleosporales incertae sedis</taxon>
        <taxon>Lojkania</taxon>
    </lineage>
</organism>
<feature type="transmembrane region" description="Helical" evidence="2">
    <location>
        <begin position="152"/>
        <end position="178"/>
    </location>
</feature>
<feature type="region of interest" description="Disordered" evidence="1">
    <location>
        <begin position="257"/>
        <end position="302"/>
    </location>
</feature>
<keyword evidence="4" id="KW-1185">Reference proteome</keyword>